<dbReference type="SUPFAM" id="SSF58104">
    <property type="entry name" value="Methyl-accepting chemotaxis protein (MCP) signaling domain"/>
    <property type="match status" value="1"/>
</dbReference>
<keyword evidence="3" id="KW-0488">Methylation</keyword>
<evidence type="ECO:0000256" key="11">
    <source>
        <dbReference type="PROSITE-ProRule" id="PRU00284"/>
    </source>
</evidence>
<keyword evidence="2" id="KW-1003">Cell membrane</keyword>
<keyword evidence="8 13" id="KW-0472">Membrane</keyword>
<evidence type="ECO:0000313" key="17">
    <source>
        <dbReference type="Proteomes" id="UP000614721"/>
    </source>
</evidence>
<keyword evidence="17" id="KW-1185">Reference proteome</keyword>
<dbReference type="PANTHER" id="PTHR43531:SF14">
    <property type="entry name" value="METHYL-ACCEPTING CHEMOTAXIS PROTEIN I-RELATED"/>
    <property type="match status" value="1"/>
</dbReference>
<feature type="domain" description="Methyl-accepting transducer" evidence="14">
    <location>
        <begin position="274"/>
        <end position="503"/>
    </location>
</feature>
<dbReference type="SMART" id="SM00283">
    <property type="entry name" value="MA"/>
    <property type="match status" value="1"/>
</dbReference>
<feature type="compositionally biased region" description="Basic and acidic residues" evidence="12">
    <location>
        <begin position="527"/>
        <end position="565"/>
    </location>
</feature>
<evidence type="ECO:0000259" key="14">
    <source>
        <dbReference type="PROSITE" id="PS50111"/>
    </source>
</evidence>
<evidence type="ECO:0000256" key="12">
    <source>
        <dbReference type="SAM" id="MobiDB-lite"/>
    </source>
</evidence>
<evidence type="ECO:0000256" key="13">
    <source>
        <dbReference type="SAM" id="Phobius"/>
    </source>
</evidence>
<comment type="similarity">
    <text evidence="10">Belongs to the methyl-accepting chemotaxis (MCP) protein family.</text>
</comment>
<keyword evidence="4" id="KW-0145">Chemotaxis</keyword>
<feature type="transmembrane region" description="Helical" evidence="13">
    <location>
        <begin position="192"/>
        <end position="213"/>
    </location>
</feature>
<comment type="caution">
    <text evidence="16">The sequence shown here is derived from an EMBL/GenBank/DDBJ whole genome shotgun (WGS) entry which is preliminary data.</text>
</comment>
<dbReference type="CDD" id="cd06225">
    <property type="entry name" value="HAMP"/>
    <property type="match status" value="1"/>
</dbReference>
<dbReference type="RefSeq" id="WP_196566087.1">
    <property type="nucleotide sequence ID" value="NZ_JADRYY010000003.1"/>
</dbReference>
<dbReference type="InterPro" id="IPR004090">
    <property type="entry name" value="Chemotax_Me-accpt_rcpt"/>
</dbReference>
<dbReference type="CDD" id="cd11386">
    <property type="entry name" value="MCP_signal"/>
    <property type="match status" value="1"/>
</dbReference>
<dbReference type="InterPro" id="IPR003660">
    <property type="entry name" value="HAMP_dom"/>
</dbReference>
<dbReference type="Pfam" id="PF00672">
    <property type="entry name" value="HAMP"/>
    <property type="match status" value="1"/>
</dbReference>
<evidence type="ECO:0000256" key="10">
    <source>
        <dbReference type="ARBA" id="ARBA00029447"/>
    </source>
</evidence>
<dbReference type="Gene3D" id="1.20.120.30">
    <property type="entry name" value="Aspartate receptor, ligand-binding domain"/>
    <property type="match status" value="1"/>
</dbReference>
<keyword evidence="7 13" id="KW-1133">Transmembrane helix</keyword>
<dbReference type="SMART" id="SM00304">
    <property type="entry name" value="HAMP"/>
    <property type="match status" value="1"/>
</dbReference>
<dbReference type="Gene3D" id="1.10.287.950">
    <property type="entry name" value="Methyl-accepting chemotaxis protein"/>
    <property type="match status" value="1"/>
</dbReference>
<evidence type="ECO:0000256" key="7">
    <source>
        <dbReference type="ARBA" id="ARBA00022989"/>
    </source>
</evidence>
<evidence type="ECO:0000256" key="1">
    <source>
        <dbReference type="ARBA" id="ARBA00004429"/>
    </source>
</evidence>
<feature type="domain" description="HAMP" evidence="15">
    <location>
        <begin position="215"/>
        <end position="269"/>
    </location>
</feature>
<proteinExistence type="inferred from homology"/>
<evidence type="ECO:0000256" key="3">
    <source>
        <dbReference type="ARBA" id="ARBA00022481"/>
    </source>
</evidence>
<evidence type="ECO:0000256" key="4">
    <source>
        <dbReference type="ARBA" id="ARBA00022500"/>
    </source>
</evidence>
<sequence length="580" mass="64995">MLKRIKISNGLMFILILFCAIQLFSGAMSIRDASLTNKRISQLANGFEQIKTMDYGYAELNKLREDMLNVMFEVHLTPDIAENKISDFLSSYPKRKQEVTRIITAYFTATEEANFDPEKIESMKKLFKRVLYDLDQLVSCLEIRDYYGFQSLYAHNTNERFTQSLYEATDYLSDNVVTHAIKAAQGNYERTMVLAFVFMFVFILFTVLVVLWIRRNIVLRINQIVDYMSEISQGNLLENKDVTAKGNNEIDQLITGIQYMRTELSLIVNAIRGTSHHIYTGVQELSAGNTDLSCRTEEQASALEETASSMEQLTATVRNNTESAREVSHLISQTSNIASKGGDVTNRMVKTMTDIADSSQKIGEITAVINSIAFQTNILSLNAAVEAARAGEQGRGFSVVATEVRALAQRSAEAAKEIKELIDASISRVRHGNDLVEQVSISMGEILTSVKHVEDSMTEILSASEEQTRGITQVSLAVTEMDKATQQNATMVEQSSAVASLLTEEAGNLEQIVEQFKTAESEQFNKKPQHKVIEKQFSSEKSLHTKDEKLKNTVKAEAKEKKPTKETTVNDGEDDDWTSF</sequence>
<dbReference type="InterPro" id="IPR003122">
    <property type="entry name" value="Tar_rcpt_lig-bd"/>
</dbReference>
<evidence type="ECO:0000259" key="15">
    <source>
        <dbReference type="PROSITE" id="PS50885"/>
    </source>
</evidence>
<gene>
    <name evidence="16" type="ORF">I4902_15545</name>
</gene>
<keyword evidence="5" id="KW-0997">Cell inner membrane</keyword>
<evidence type="ECO:0000256" key="9">
    <source>
        <dbReference type="ARBA" id="ARBA00023224"/>
    </source>
</evidence>
<keyword evidence="9 11" id="KW-0807">Transducer</keyword>
<dbReference type="PROSITE" id="PS50111">
    <property type="entry name" value="CHEMOTAXIS_TRANSDUC_2"/>
    <property type="match status" value="1"/>
</dbReference>
<evidence type="ECO:0000256" key="5">
    <source>
        <dbReference type="ARBA" id="ARBA00022519"/>
    </source>
</evidence>
<dbReference type="PRINTS" id="PR00260">
    <property type="entry name" value="CHEMTRNSDUCR"/>
</dbReference>
<dbReference type="Proteomes" id="UP000614721">
    <property type="component" value="Unassembled WGS sequence"/>
</dbReference>
<protein>
    <submittedName>
        <fullName evidence="16">HAMP domain-containing protein</fullName>
    </submittedName>
</protein>
<feature type="compositionally biased region" description="Acidic residues" evidence="12">
    <location>
        <begin position="571"/>
        <end position="580"/>
    </location>
</feature>
<evidence type="ECO:0000313" key="16">
    <source>
        <dbReference type="EMBL" id="MBG2880671.1"/>
    </source>
</evidence>
<reference evidence="16 17" key="1">
    <citation type="submission" date="2020-11" db="EMBL/GenBank/DDBJ databases">
        <title>Enhanced detection system for hospital associated transmission using whole genome sequencing surveillance.</title>
        <authorList>
            <person name="Harrison L.H."/>
            <person name="Van Tyne D."/>
            <person name="Marsh J.W."/>
            <person name="Griffith M.P."/>
            <person name="Snyder D.J."/>
            <person name="Cooper V.S."/>
            <person name="Mustapha M."/>
        </authorList>
    </citation>
    <scope>NUCLEOTIDE SEQUENCE [LARGE SCALE GENOMIC DNA]</scope>
    <source>
        <strain evidence="16 17">PR00075</strain>
    </source>
</reference>
<evidence type="ECO:0000256" key="8">
    <source>
        <dbReference type="ARBA" id="ARBA00023136"/>
    </source>
</evidence>
<keyword evidence="6 13" id="KW-0812">Transmembrane</keyword>
<dbReference type="Pfam" id="PF02203">
    <property type="entry name" value="TarH"/>
    <property type="match status" value="1"/>
</dbReference>
<accession>A0ABS0IXA0</accession>
<dbReference type="EMBL" id="JADSJP010000033">
    <property type="protein sequence ID" value="MBG2880671.1"/>
    <property type="molecule type" value="Genomic_DNA"/>
</dbReference>
<dbReference type="Pfam" id="PF00015">
    <property type="entry name" value="MCPsignal"/>
    <property type="match status" value="1"/>
</dbReference>
<comment type="subcellular location">
    <subcellularLocation>
        <location evidence="1">Cell inner membrane</location>
        <topology evidence="1">Multi-pass membrane protein</topology>
    </subcellularLocation>
</comment>
<dbReference type="InterPro" id="IPR004089">
    <property type="entry name" value="MCPsignal_dom"/>
</dbReference>
<evidence type="ECO:0000256" key="2">
    <source>
        <dbReference type="ARBA" id="ARBA00022475"/>
    </source>
</evidence>
<dbReference type="PROSITE" id="PS50885">
    <property type="entry name" value="HAMP"/>
    <property type="match status" value="1"/>
</dbReference>
<organism evidence="16 17">
    <name type="scientific">Proteus alimentorum</name>
    <dbReference type="NCBI Taxonomy" id="1973495"/>
    <lineage>
        <taxon>Bacteria</taxon>
        <taxon>Pseudomonadati</taxon>
        <taxon>Pseudomonadota</taxon>
        <taxon>Gammaproteobacteria</taxon>
        <taxon>Enterobacterales</taxon>
        <taxon>Morganellaceae</taxon>
        <taxon>Proteus</taxon>
    </lineage>
</organism>
<name>A0ABS0IXA0_9GAMM</name>
<dbReference type="InterPro" id="IPR051310">
    <property type="entry name" value="MCP_chemotaxis"/>
</dbReference>
<feature type="region of interest" description="Disordered" evidence="12">
    <location>
        <begin position="527"/>
        <end position="580"/>
    </location>
</feature>
<evidence type="ECO:0000256" key="6">
    <source>
        <dbReference type="ARBA" id="ARBA00022692"/>
    </source>
</evidence>
<dbReference type="PANTHER" id="PTHR43531">
    <property type="entry name" value="PROTEIN ICFG"/>
    <property type="match status" value="1"/>
</dbReference>